<accession>A0A0A8Y3M9</accession>
<dbReference type="AlphaFoldDB" id="A0A0A8Y3M9"/>
<evidence type="ECO:0000313" key="1">
    <source>
        <dbReference type="EMBL" id="JAD18407.1"/>
    </source>
</evidence>
<organism evidence="1">
    <name type="scientific">Arundo donax</name>
    <name type="common">Giant reed</name>
    <name type="synonym">Donax arundinaceus</name>
    <dbReference type="NCBI Taxonomy" id="35708"/>
    <lineage>
        <taxon>Eukaryota</taxon>
        <taxon>Viridiplantae</taxon>
        <taxon>Streptophyta</taxon>
        <taxon>Embryophyta</taxon>
        <taxon>Tracheophyta</taxon>
        <taxon>Spermatophyta</taxon>
        <taxon>Magnoliopsida</taxon>
        <taxon>Liliopsida</taxon>
        <taxon>Poales</taxon>
        <taxon>Poaceae</taxon>
        <taxon>PACMAD clade</taxon>
        <taxon>Arundinoideae</taxon>
        <taxon>Arundineae</taxon>
        <taxon>Arundo</taxon>
    </lineage>
</organism>
<name>A0A0A8Y3M9_ARUDO</name>
<protein>
    <submittedName>
        <fullName evidence="1">Uncharacterized protein</fullName>
    </submittedName>
</protein>
<dbReference type="EMBL" id="GBRH01279488">
    <property type="protein sequence ID" value="JAD18407.1"/>
    <property type="molecule type" value="Transcribed_RNA"/>
</dbReference>
<reference evidence="1" key="2">
    <citation type="journal article" date="2015" name="Data Brief">
        <title>Shoot transcriptome of the giant reed, Arundo donax.</title>
        <authorList>
            <person name="Barrero R.A."/>
            <person name="Guerrero F.D."/>
            <person name="Moolhuijzen P."/>
            <person name="Goolsby J.A."/>
            <person name="Tidwell J."/>
            <person name="Bellgard S.E."/>
            <person name="Bellgard M.I."/>
        </authorList>
    </citation>
    <scope>NUCLEOTIDE SEQUENCE</scope>
    <source>
        <tissue evidence="1">Shoot tissue taken approximately 20 cm above the soil surface</tissue>
    </source>
</reference>
<reference evidence="1" key="1">
    <citation type="submission" date="2014-09" db="EMBL/GenBank/DDBJ databases">
        <authorList>
            <person name="Magalhaes I.L.F."/>
            <person name="Oliveira U."/>
            <person name="Santos F.R."/>
            <person name="Vidigal T.H.D.A."/>
            <person name="Brescovit A.D."/>
            <person name="Santos A.J."/>
        </authorList>
    </citation>
    <scope>NUCLEOTIDE SEQUENCE</scope>
    <source>
        <tissue evidence="1">Shoot tissue taken approximately 20 cm above the soil surface</tissue>
    </source>
</reference>
<sequence length="55" mass="6088">MMGSHIVFLLSRFTHCISRHSDGLEIKLLANSCVHRPMAVCGARGLVTYIAIMTE</sequence>
<proteinExistence type="predicted"/>